<dbReference type="Proteomes" id="UP001159364">
    <property type="component" value="Linkage Group LG04"/>
</dbReference>
<evidence type="ECO:0000259" key="2">
    <source>
        <dbReference type="PROSITE" id="PS51258"/>
    </source>
</evidence>
<dbReference type="AlphaFoldDB" id="A0AAV8TNG5"/>
<name>A0AAV8TNG5_9ROSI</name>
<reference evidence="4 5" key="1">
    <citation type="submission" date="2021-09" db="EMBL/GenBank/DDBJ databases">
        <title>Genomic insights and catalytic innovation underlie evolution of tropane alkaloids biosynthesis.</title>
        <authorList>
            <person name="Wang Y.-J."/>
            <person name="Tian T."/>
            <person name="Huang J.-P."/>
            <person name="Huang S.-X."/>
        </authorList>
    </citation>
    <scope>NUCLEOTIDE SEQUENCE [LARGE SCALE GENOMIC DNA]</scope>
    <source>
        <strain evidence="4">KIB-2018</strain>
        <tissue evidence="4">Leaf</tissue>
    </source>
</reference>
<dbReference type="Gene3D" id="1.10.357.50">
    <property type="match status" value="1"/>
</dbReference>
<evidence type="ECO:0000256" key="1">
    <source>
        <dbReference type="SAM" id="MobiDB-lite"/>
    </source>
</evidence>
<sequence>MERSTLLERYRHDRRKLIEFLLASGLIKELRTPSGPADSLANIDFDRLSADHILECVKSDGVLDLNEATKRYLAESAYPATISSQAGNSYFLVSNPDLTGSPPRRMPPPVYVKSNANHFPRSRPGDPFPVEKASMNGDGNSPRYNKASAYIPTIPLGNSEIPEIALPSLSTGLSDDDLRESAYELLIITVFLSGDEMCMFEEKKKEKSSNRLLRLKGKKDKLHSQSLGSHSDLMNVVRAQMQISEDMDACIRRNFMQLAARRLQGQIFLPDIALGLLGGIFKSDFLHEKSYMKWKSRQANILEELLCSSAIAKKDEYLTIRNYAAMIREDWDSISPSERVAVLASIRQVAAKVSSLPGKFDMEGETFYWTAGYHLNLRLYQKLLGSVFDILDEGQLIQEADEILSLIKLTWSTLGITQKLHNALYGCSLFQQFVATGGGNLLQIAVHEVQKLLSAVVDDEKEGLYMKSLVCLRQCNGGELKLCLVEAVLLLISGWCDHQIQDYHLHFSQRPSDFRMIMVLISEVGVISSDDSGKTKLIRLNYSHHYTSGKIKFYVKKSTEAACRRTFSKLDLETKVGKLHPLAVLANELKLVAEREFTMFYPVLRDFCPDCLKISVVLLHEFYGIKLRPFLNEASSLSEDVIAVLSAADMLDHYLTQLYTSVAEANKMLDSFNQDMSHYQIKEISKPLILDWVISQNTHILEWTGRAFEIENWDPLSLHQRQAASVVEVFRMVEETVDQFFGLNLPMDITHLQALLSVIFHSLDTYLLKMLNQLVDKKHLYPSAPPLTRYTDAVIPLIRKKLECAVLDDDVTYKLNQLTVLKMCVRLNSLQFIQKHIGILEDGIRKSWALNETSCNQRWKKEEVMEEKCLPTIEAVDALFATTIDVIRDIVKEAINRISDFIGSRVVFWDLRDSFLFHLYRGDVESTCVESSLPHIDTVLDHICGVIDDSIRDLVVLSICRASLEGFVWILLNGGPSRAFSDSHVKMLEDDLNALKEFFVADGEGLPRSLVEHEAKFAHHILGLFSLQTESVIRMLMNASEHISIRLDSHKSGHMCLDDAYTLIRILCHKKDREASKFLKQQYQLPMSSDYDDIPSRDSTSKSPFISELLQRSASFHWTKNGEGSFRTIKKKLQEATSEIRNIGR</sequence>
<evidence type="ECO:0000313" key="5">
    <source>
        <dbReference type="Proteomes" id="UP001159364"/>
    </source>
</evidence>
<evidence type="ECO:0000259" key="3">
    <source>
        <dbReference type="PROSITE" id="PS51259"/>
    </source>
</evidence>
<dbReference type="PROSITE" id="PS51259">
    <property type="entry name" value="MHD2"/>
    <property type="match status" value="1"/>
</dbReference>
<dbReference type="InterPro" id="IPR057984">
    <property type="entry name" value="PATROL1_C"/>
</dbReference>
<accession>A0AAV8TNG5</accession>
<dbReference type="PANTHER" id="PTHR31280">
    <property type="entry name" value="PROTEIN UNC-13 HOMOLOG"/>
    <property type="match status" value="1"/>
</dbReference>
<protein>
    <submittedName>
        <fullName evidence="4">Uncharacterized protein</fullName>
    </submittedName>
</protein>
<feature type="domain" description="MHD1" evidence="2">
    <location>
        <begin position="642"/>
        <end position="774"/>
    </location>
</feature>
<dbReference type="InterPro" id="IPR008528">
    <property type="entry name" value="unc-13_homologue"/>
</dbReference>
<dbReference type="InterPro" id="IPR014772">
    <property type="entry name" value="Munc13_dom-2"/>
</dbReference>
<dbReference type="EMBL" id="JAIWQS010000004">
    <property type="protein sequence ID" value="KAJ8767614.1"/>
    <property type="molecule type" value="Genomic_DNA"/>
</dbReference>
<evidence type="ECO:0000313" key="4">
    <source>
        <dbReference type="EMBL" id="KAJ8767614.1"/>
    </source>
</evidence>
<dbReference type="Pfam" id="PF25761">
    <property type="entry name" value="TPR_PATROL1"/>
    <property type="match status" value="1"/>
</dbReference>
<feature type="region of interest" description="Disordered" evidence="1">
    <location>
        <begin position="115"/>
        <end position="141"/>
    </location>
</feature>
<feature type="domain" description="MHD2" evidence="3">
    <location>
        <begin position="926"/>
        <end position="1036"/>
    </location>
</feature>
<organism evidence="4 5">
    <name type="scientific">Erythroxylum novogranatense</name>
    <dbReference type="NCBI Taxonomy" id="1862640"/>
    <lineage>
        <taxon>Eukaryota</taxon>
        <taxon>Viridiplantae</taxon>
        <taxon>Streptophyta</taxon>
        <taxon>Embryophyta</taxon>
        <taxon>Tracheophyta</taxon>
        <taxon>Spermatophyta</taxon>
        <taxon>Magnoliopsida</taxon>
        <taxon>eudicotyledons</taxon>
        <taxon>Gunneridae</taxon>
        <taxon>Pentapetalae</taxon>
        <taxon>rosids</taxon>
        <taxon>fabids</taxon>
        <taxon>Malpighiales</taxon>
        <taxon>Erythroxylaceae</taxon>
        <taxon>Erythroxylum</taxon>
    </lineage>
</organism>
<dbReference type="PANTHER" id="PTHR31280:SF3">
    <property type="entry name" value="DNA TOPOISOMERASE 4 SUBUNIT B (DUF810)"/>
    <property type="match status" value="1"/>
</dbReference>
<keyword evidence="5" id="KW-1185">Reference proteome</keyword>
<dbReference type="InterPro" id="IPR014770">
    <property type="entry name" value="Munc13_1"/>
</dbReference>
<gene>
    <name evidence="4" type="ORF">K2173_018172</name>
</gene>
<comment type="caution">
    <text evidence="4">The sequence shown here is derived from an EMBL/GenBank/DDBJ whole genome shotgun (WGS) entry which is preliminary data.</text>
</comment>
<dbReference type="PROSITE" id="PS51258">
    <property type="entry name" value="MHD1"/>
    <property type="match status" value="1"/>
</dbReference>
<proteinExistence type="predicted"/>